<reference evidence="2" key="1">
    <citation type="submission" date="2022-01" db="EMBL/GenBank/DDBJ databases">
        <authorList>
            <person name="King R."/>
        </authorList>
    </citation>
    <scope>NUCLEOTIDE SEQUENCE</scope>
</reference>
<proteinExistence type="predicted"/>
<accession>A0A9P0DF34</accession>
<evidence type="ECO:0000313" key="3">
    <source>
        <dbReference type="Proteomes" id="UP001153636"/>
    </source>
</evidence>
<dbReference type="EMBL" id="OV651821">
    <property type="protein sequence ID" value="CAH1115765.1"/>
    <property type="molecule type" value="Genomic_DNA"/>
</dbReference>
<feature type="region of interest" description="Disordered" evidence="1">
    <location>
        <begin position="151"/>
        <end position="173"/>
    </location>
</feature>
<dbReference type="AlphaFoldDB" id="A0A9P0DF34"/>
<evidence type="ECO:0000313" key="2">
    <source>
        <dbReference type="EMBL" id="CAH1115765.1"/>
    </source>
</evidence>
<dbReference type="Proteomes" id="UP001153636">
    <property type="component" value="Chromosome 9"/>
</dbReference>
<protein>
    <submittedName>
        <fullName evidence="2">Uncharacterized protein</fullName>
    </submittedName>
</protein>
<keyword evidence="3" id="KW-1185">Reference proteome</keyword>
<sequence>MLINWLYSIRSAVEEIYVIYSIAGHSYLPPDRNFEKLQKVVKRKEVIIDPKEYRAIFSEFATLLDMEKQKKGLVRGEANYRANMGVYKSVLKKGKSLANIIPELLPKKVPVNSLKLNDVDNRLKKHFGQDWRNVCGVGSTFYQRIIDNNDDNQLEAPDKDTTLPNMEEDGLRI</sequence>
<dbReference type="OrthoDB" id="6779177at2759"/>
<name>A0A9P0DF34_9CUCU</name>
<organism evidence="2 3">
    <name type="scientific">Psylliodes chrysocephalus</name>
    <dbReference type="NCBI Taxonomy" id="3402493"/>
    <lineage>
        <taxon>Eukaryota</taxon>
        <taxon>Metazoa</taxon>
        <taxon>Ecdysozoa</taxon>
        <taxon>Arthropoda</taxon>
        <taxon>Hexapoda</taxon>
        <taxon>Insecta</taxon>
        <taxon>Pterygota</taxon>
        <taxon>Neoptera</taxon>
        <taxon>Endopterygota</taxon>
        <taxon>Coleoptera</taxon>
        <taxon>Polyphaga</taxon>
        <taxon>Cucujiformia</taxon>
        <taxon>Chrysomeloidea</taxon>
        <taxon>Chrysomelidae</taxon>
        <taxon>Galerucinae</taxon>
        <taxon>Alticini</taxon>
        <taxon>Psylliodes</taxon>
    </lineage>
</organism>
<gene>
    <name evidence="2" type="ORF">PSYICH_LOCUS15201</name>
</gene>
<evidence type="ECO:0000256" key="1">
    <source>
        <dbReference type="SAM" id="MobiDB-lite"/>
    </source>
</evidence>